<evidence type="ECO:0000256" key="1">
    <source>
        <dbReference type="ARBA" id="ARBA00001593"/>
    </source>
</evidence>
<keyword evidence="4 12" id="KW-0812">Transmembrane</keyword>
<dbReference type="RefSeq" id="WP_320217885.1">
    <property type="nucleotide sequence ID" value="NZ_JAVIIS010000101.1"/>
</dbReference>
<sequence>MAALGPAAIPAIEVHLALRVANVGFILAACVAIGFAPIGYFLFRSPEFAIFSIGFAVVYLLCTFVASSGLGNAARVMFCCAGSAHYATVLLCVGPYVGGQSWVAVMLSTPMLIYARRETKLIVVSIAILLTGIAIVEYASHVRSPLLELDEETRNLTYLSNIFSSALFVTLLLYSYSRSSIANYLKLQGEQAKSQEMLYELVPSLIAEKMIRGEAIVAQSQGECSVLFADIAGFTKLSTELSPIHLVEVLNGLFSEIDQQCEDLRIEKIKTIGDCYMAATGVFPGQNRPAELVQVGISIIHIVANWAVRLGHPLEVRVGISTGQAICGVIGRKRPLFDIWGQTVNIAKLMETNSANNKVLVSEMTHWRLRGQFAFEPFRPVTAKSGDSIKAFEVILTEAKTPPSA</sequence>
<feature type="transmembrane region" description="Helical" evidence="12">
    <location>
        <begin position="86"/>
        <end position="107"/>
    </location>
</feature>
<proteinExistence type="predicted"/>
<evidence type="ECO:0000259" key="13">
    <source>
        <dbReference type="PROSITE" id="PS50125"/>
    </source>
</evidence>
<keyword evidence="10 12" id="KW-0472">Membrane</keyword>
<comment type="catalytic activity">
    <reaction evidence="1">
        <text>ATP = 3',5'-cyclic AMP + diphosphate</text>
        <dbReference type="Rhea" id="RHEA:15389"/>
        <dbReference type="ChEBI" id="CHEBI:30616"/>
        <dbReference type="ChEBI" id="CHEBI:33019"/>
        <dbReference type="ChEBI" id="CHEBI:58165"/>
        <dbReference type="EC" id="4.6.1.1"/>
    </reaction>
</comment>
<organism evidence="14 15">
    <name type="scientific">Mesorhizobium australafricanum</name>
    <dbReference type="NCBI Taxonomy" id="3072311"/>
    <lineage>
        <taxon>Bacteria</taxon>
        <taxon>Pseudomonadati</taxon>
        <taxon>Pseudomonadota</taxon>
        <taxon>Alphaproteobacteria</taxon>
        <taxon>Hyphomicrobiales</taxon>
        <taxon>Phyllobacteriaceae</taxon>
        <taxon>Mesorhizobium</taxon>
    </lineage>
</organism>
<accession>A0ABU4X6I6</accession>
<dbReference type="SUPFAM" id="SSF55073">
    <property type="entry name" value="Nucleotide cyclase"/>
    <property type="match status" value="1"/>
</dbReference>
<feature type="domain" description="Guanylate cyclase" evidence="13">
    <location>
        <begin position="225"/>
        <end position="351"/>
    </location>
</feature>
<evidence type="ECO:0000256" key="10">
    <source>
        <dbReference type="ARBA" id="ARBA00023136"/>
    </source>
</evidence>
<evidence type="ECO:0000256" key="2">
    <source>
        <dbReference type="ARBA" id="ARBA00004141"/>
    </source>
</evidence>
<evidence type="ECO:0000256" key="9">
    <source>
        <dbReference type="ARBA" id="ARBA00022989"/>
    </source>
</evidence>
<keyword evidence="8" id="KW-0460">Magnesium</keyword>
<evidence type="ECO:0000256" key="12">
    <source>
        <dbReference type="SAM" id="Phobius"/>
    </source>
</evidence>
<comment type="subcellular location">
    <subcellularLocation>
        <location evidence="2">Membrane</location>
        <topology evidence="2">Multi-pass membrane protein</topology>
    </subcellularLocation>
</comment>
<comment type="caution">
    <text evidence="14">The sequence shown here is derived from an EMBL/GenBank/DDBJ whole genome shotgun (WGS) entry which is preliminary data.</text>
</comment>
<dbReference type="Pfam" id="PF00211">
    <property type="entry name" value="Guanylate_cyc"/>
    <property type="match status" value="1"/>
</dbReference>
<dbReference type="PANTHER" id="PTHR45627">
    <property type="entry name" value="ADENYLATE CYCLASE TYPE 1"/>
    <property type="match status" value="1"/>
</dbReference>
<evidence type="ECO:0000313" key="14">
    <source>
        <dbReference type="EMBL" id="MDX8443908.1"/>
    </source>
</evidence>
<reference evidence="14 15" key="1">
    <citation type="submission" date="2023-08" db="EMBL/GenBank/DDBJ databases">
        <title>Implementing the SeqCode for naming new Mesorhizobium species isolated from Vachellia karroo root nodules.</title>
        <authorList>
            <person name="Van Lill M."/>
        </authorList>
    </citation>
    <scope>NUCLEOTIDE SEQUENCE [LARGE SCALE GENOMIC DNA]</scope>
    <source>
        <strain evidence="14 15">VK3E</strain>
    </source>
</reference>
<dbReference type="Gene3D" id="3.30.70.1230">
    <property type="entry name" value="Nucleotide cyclase"/>
    <property type="match status" value="1"/>
</dbReference>
<keyword evidence="15" id="KW-1185">Reference proteome</keyword>
<protein>
    <recommendedName>
        <fullName evidence="3">adenylate cyclase</fullName>
        <ecNumber evidence="3">4.6.1.1</ecNumber>
    </recommendedName>
</protein>
<evidence type="ECO:0000256" key="11">
    <source>
        <dbReference type="ARBA" id="ARBA00023239"/>
    </source>
</evidence>
<feature type="transmembrane region" description="Helical" evidence="12">
    <location>
        <begin position="156"/>
        <end position="176"/>
    </location>
</feature>
<feature type="transmembrane region" description="Helical" evidence="12">
    <location>
        <begin position="48"/>
        <end position="66"/>
    </location>
</feature>
<evidence type="ECO:0000313" key="15">
    <source>
        <dbReference type="Proteomes" id="UP001272097"/>
    </source>
</evidence>
<feature type="transmembrane region" description="Helical" evidence="12">
    <location>
        <begin position="20"/>
        <end position="43"/>
    </location>
</feature>
<evidence type="ECO:0000256" key="3">
    <source>
        <dbReference type="ARBA" id="ARBA00012201"/>
    </source>
</evidence>
<evidence type="ECO:0000256" key="5">
    <source>
        <dbReference type="ARBA" id="ARBA00022723"/>
    </source>
</evidence>
<dbReference type="EMBL" id="JAVIIS010000101">
    <property type="protein sequence ID" value="MDX8443908.1"/>
    <property type="molecule type" value="Genomic_DNA"/>
</dbReference>
<name>A0ABU4X6I6_9HYPH</name>
<keyword evidence="5" id="KW-0479">Metal-binding</keyword>
<keyword evidence="11" id="KW-0456">Lyase</keyword>
<evidence type="ECO:0000256" key="8">
    <source>
        <dbReference type="ARBA" id="ARBA00022842"/>
    </source>
</evidence>
<dbReference type="Proteomes" id="UP001272097">
    <property type="component" value="Unassembled WGS sequence"/>
</dbReference>
<dbReference type="CDD" id="cd07302">
    <property type="entry name" value="CHD"/>
    <property type="match status" value="1"/>
</dbReference>
<dbReference type="InterPro" id="IPR001054">
    <property type="entry name" value="A/G_cyclase"/>
</dbReference>
<keyword evidence="9 12" id="KW-1133">Transmembrane helix</keyword>
<evidence type="ECO:0000256" key="7">
    <source>
        <dbReference type="ARBA" id="ARBA00022840"/>
    </source>
</evidence>
<dbReference type="PANTHER" id="PTHR45627:SF12">
    <property type="entry name" value="ADENYLATE CYCLASE TYPE 2"/>
    <property type="match status" value="1"/>
</dbReference>
<feature type="transmembrane region" description="Helical" evidence="12">
    <location>
        <begin position="119"/>
        <end position="136"/>
    </location>
</feature>
<gene>
    <name evidence="14" type="ORF">RFM51_30590</name>
</gene>
<dbReference type="InterPro" id="IPR029787">
    <property type="entry name" value="Nucleotide_cyclase"/>
</dbReference>
<keyword evidence="6" id="KW-0547">Nucleotide-binding</keyword>
<dbReference type="PROSITE" id="PS50125">
    <property type="entry name" value="GUANYLATE_CYCLASE_2"/>
    <property type="match status" value="1"/>
</dbReference>
<evidence type="ECO:0000256" key="4">
    <source>
        <dbReference type="ARBA" id="ARBA00022692"/>
    </source>
</evidence>
<dbReference type="SMART" id="SM00044">
    <property type="entry name" value="CYCc"/>
    <property type="match status" value="1"/>
</dbReference>
<dbReference type="EC" id="4.6.1.1" evidence="3"/>
<evidence type="ECO:0000256" key="6">
    <source>
        <dbReference type="ARBA" id="ARBA00022741"/>
    </source>
</evidence>
<keyword evidence="7" id="KW-0067">ATP-binding</keyword>